<protein>
    <recommendedName>
        <fullName evidence="9">MFS transporter</fullName>
    </recommendedName>
</protein>
<evidence type="ECO:0000256" key="1">
    <source>
        <dbReference type="ARBA" id="ARBA00004651"/>
    </source>
</evidence>
<keyword evidence="5 6" id="KW-0472">Membrane</keyword>
<comment type="subcellular location">
    <subcellularLocation>
        <location evidence="1">Cell membrane</location>
        <topology evidence="1">Multi-pass membrane protein</topology>
    </subcellularLocation>
</comment>
<dbReference type="Proteomes" id="UP001164963">
    <property type="component" value="Chromosome"/>
</dbReference>
<dbReference type="EMBL" id="CP098740">
    <property type="protein sequence ID" value="UZK53754.1"/>
    <property type="molecule type" value="Genomic_DNA"/>
</dbReference>
<sequence length="190" mass="19351">MPPTYRPLFAHARFRRLLPALAASDLGDGMSVVAVAWLAVLIAPPGRSGPVVGAAVAAYALPGALGALVFGRLLRRLDPRRLVAVDGCLRAVLLGFGLGGMVYEPFTALSYILLQDRTPAARLTTVLATRGAALLAAAPVGTALGGPLVAAPGPRQVLAASGAATIALALVAMATRARGTRREGTRGART</sequence>
<keyword evidence="4 6" id="KW-1133">Transmembrane helix</keyword>
<dbReference type="RefSeq" id="WP_265539864.1">
    <property type="nucleotide sequence ID" value="NZ_CP098740.1"/>
</dbReference>
<keyword evidence="3 6" id="KW-0812">Transmembrane</keyword>
<keyword evidence="2" id="KW-1003">Cell membrane</keyword>
<organism evidence="7 8">
    <name type="scientific">Streptomyces drozdowiczii</name>
    <dbReference type="NCBI Taxonomy" id="202862"/>
    <lineage>
        <taxon>Bacteria</taxon>
        <taxon>Bacillati</taxon>
        <taxon>Actinomycetota</taxon>
        <taxon>Actinomycetes</taxon>
        <taxon>Kitasatosporales</taxon>
        <taxon>Streptomycetaceae</taxon>
        <taxon>Streptomyces</taxon>
    </lineage>
</organism>
<proteinExistence type="predicted"/>
<name>A0ABY6PNJ4_9ACTN</name>
<feature type="transmembrane region" description="Helical" evidence="6">
    <location>
        <begin position="157"/>
        <end position="175"/>
    </location>
</feature>
<feature type="transmembrane region" description="Helical" evidence="6">
    <location>
        <begin position="21"/>
        <end position="43"/>
    </location>
</feature>
<keyword evidence="8" id="KW-1185">Reference proteome</keyword>
<evidence type="ECO:0000313" key="8">
    <source>
        <dbReference type="Proteomes" id="UP001164963"/>
    </source>
</evidence>
<dbReference type="SUPFAM" id="SSF103473">
    <property type="entry name" value="MFS general substrate transporter"/>
    <property type="match status" value="1"/>
</dbReference>
<gene>
    <name evidence="7" type="ORF">NEH16_05955</name>
</gene>
<dbReference type="InterPro" id="IPR036259">
    <property type="entry name" value="MFS_trans_sf"/>
</dbReference>
<accession>A0ABY6PNJ4</accession>
<evidence type="ECO:0000256" key="3">
    <source>
        <dbReference type="ARBA" id="ARBA00022692"/>
    </source>
</evidence>
<feature type="transmembrane region" description="Helical" evidence="6">
    <location>
        <begin position="82"/>
        <end position="103"/>
    </location>
</feature>
<evidence type="ECO:0000256" key="4">
    <source>
        <dbReference type="ARBA" id="ARBA00022989"/>
    </source>
</evidence>
<evidence type="ECO:0000313" key="7">
    <source>
        <dbReference type="EMBL" id="UZK53754.1"/>
    </source>
</evidence>
<evidence type="ECO:0000256" key="2">
    <source>
        <dbReference type="ARBA" id="ARBA00022475"/>
    </source>
</evidence>
<dbReference type="PANTHER" id="PTHR23513:SF6">
    <property type="entry name" value="MAJOR FACILITATOR SUPERFAMILY ASSOCIATED DOMAIN-CONTAINING PROTEIN"/>
    <property type="match status" value="1"/>
</dbReference>
<feature type="transmembrane region" description="Helical" evidence="6">
    <location>
        <begin position="49"/>
        <end position="70"/>
    </location>
</feature>
<dbReference type="Gene3D" id="1.20.1250.20">
    <property type="entry name" value="MFS general substrate transporter like domains"/>
    <property type="match status" value="1"/>
</dbReference>
<evidence type="ECO:0000256" key="5">
    <source>
        <dbReference type="ARBA" id="ARBA00023136"/>
    </source>
</evidence>
<evidence type="ECO:0000256" key="6">
    <source>
        <dbReference type="SAM" id="Phobius"/>
    </source>
</evidence>
<evidence type="ECO:0008006" key="9">
    <source>
        <dbReference type="Google" id="ProtNLM"/>
    </source>
</evidence>
<dbReference type="PANTHER" id="PTHR23513">
    <property type="entry name" value="INTEGRAL MEMBRANE EFFLUX PROTEIN-RELATED"/>
    <property type="match status" value="1"/>
</dbReference>
<reference evidence="7" key="1">
    <citation type="journal article" date="2022" name="Front. Microbiol.">
        <title>Mirubactin C rescues the lethal effect of cell wall biosynthesis mutations in Bacillus subtilis.</title>
        <authorList>
            <person name="Kepplinger B."/>
            <person name="Wen X."/>
            <person name="Tyler A.R."/>
            <person name="Kim B.Y."/>
            <person name="Brown J."/>
            <person name="Banks P."/>
            <person name="Dashti Y."/>
            <person name="Mackenzie E.S."/>
            <person name="Wills C."/>
            <person name="Kawai Y."/>
            <person name="Waldron K.J."/>
            <person name="Allenby N.E.E."/>
            <person name="Wu L.J."/>
            <person name="Hall M.J."/>
            <person name="Errington J."/>
        </authorList>
    </citation>
    <scope>NUCLEOTIDE SEQUENCE</scope>
    <source>
        <strain evidence="7">MDA8-470</strain>
    </source>
</reference>